<evidence type="ECO:0000256" key="1">
    <source>
        <dbReference type="ARBA" id="ARBA00011073"/>
    </source>
</evidence>
<dbReference type="InterPro" id="IPR015500">
    <property type="entry name" value="Peptidase_S8_subtilisin-rel"/>
</dbReference>
<dbReference type="GO" id="GO:0004252">
    <property type="term" value="F:serine-type endopeptidase activity"/>
    <property type="evidence" value="ECO:0007669"/>
    <property type="project" value="UniProtKB-UniRule"/>
</dbReference>
<dbReference type="GO" id="GO:0006508">
    <property type="term" value="P:proteolysis"/>
    <property type="evidence" value="ECO:0007669"/>
    <property type="project" value="UniProtKB-KW"/>
</dbReference>
<dbReference type="AlphaFoldDB" id="A0A6G4TUR0"/>
<accession>A0A6G4TUR0</accession>
<dbReference type="Pfam" id="PF00082">
    <property type="entry name" value="Peptidase_S8"/>
    <property type="match status" value="1"/>
</dbReference>
<feature type="chain" id="PRO_5026136472" evidence="8">
    <location>
        <begin position="38"/>
        <end position="1124"/>
    </location>
</feature>
<feature type="active site" description="Charge relay system" evidence="5 6">
    <location>
        <position position="242"/>
    </location>
</feature>
<feature type="domain" description="Peptidase S8/S53" evidence="9">
    <location>
        <begin position="233"/>
        <end position="500"/>
    </location>
</feature>
<evidence type="ECO:0000313" key="11">
    <source>
        <dbReference type="Proteomes" id="UP000481583"/>
    </source>
</evidence>
<feature type="signal peptide" evidence="8">
    <location>
        <begin position="1"/>
        <end position="37"/>
    </location>
</feature>
<dbReference type="InterPro" id="IPR023828">
    <property type="entry name" value="Peptidase_S8_Ser-AS"/>
</dbReference>
<dbReference type="PROSITE" id="PS00137">
    <property type="entry name" value="SUBTILASE_HIS"/>
    <property type="match status" value="1"/>
</dbReference>
<dbReference type="InterPro" id="IPR000209">
    <property type="entry name" value="Peptidase_S8/S53_dom"/>
</dbReference>
<dbReference type="Proteomes" id="UP000481583">
    <property type="component" value="Unassembled WGS sequence"/>
</dbReference>
<proteinExistence type="inferred from homology"/>
<reference evidence="10 11" key="1">
    <citation type="submission" date="2020-02" db="EMBL/GenBank/DDBJ databases">
        <title>Whole-genome analyses of novel actinobacteria.</title>
        <authorList>
            <person name="Sahin N."/>
        </authorList>
    </citation>
    <scope>NUCLEOTIDE SEQUENCE [LARGE SCALE GENOMIC DNA]</scope>
    <source>
        <strain evidence="10 11">A7024</strain>
    </source>
</reference>
<name>A0A6G4TUR0_9ACTN</name>
<dbReference type="InterPro" id="IPR022398">
    <property type="entry name" value="Peptidase_S8_His-AS"/>
</dbReference>
<comment type="caution">
    <text evidence="10">The sequence shown here is derived from an EMBL/GenBank/DDBJ whole genome shotgun (WGS) entry which is preliminary data.</text>
</comment>
<dbReference type="InterPro" id="IPR051048">
    <property type="entry name" value="Peptidase_S8/S53_subtilisin"/>
</dbReference>
<dbReference type="PIRSF" id="PIRSF037854">
    <property type="entry name" value="Dihydropyridine_esterase"/>
    <property type="match status" value="1"/>
</dbReference>
<evidence type="ECO:0000256" key="6">
    <source>
        <dbReference type="PROSITE-ProRule" id="PRU01240"/>
    </source>
</evidence>
<protein>
    <submittedName>
        <fullName evidence="10">S8 family serine peptidase</fullName>
    </submittedName>
</protein>
<dbReference type="SUPFAM" id="SSF52743">
    <property type="entry name" value="Subtilisin-like"/>
    <property type="match status" value="1"/>
</dbReference>
<evidence type="ECO:0000256" key="5">
    <source>
        <dbReference type="PIRSR" id="PIRSR615500-1"/>
    </source>
</evidence>
<sequence>MKRRARVKRTWAATIAATAAVAVTAGLTSADVGPAFAAGKDAPAAGRGGQVKQWVTLITGDRIGVDAKGNAVAVRPGEGRAKIPVQIQKAKGHSYAIPLDASRLVAGGTVDRRLFDVTTLSRPEYVRAQAKSLGVIVGYKGEAPAAEADLKKAPGTTTKRELPAIDAQAVRVRKADAGASWAALTRGPADSPAPKAAASGVKRVWLDGVRKASLDKSVPQIGAPAAWKAGYDGKGITIGVLDTGVDATHPDLAGQVVAEKNFSDAPDAKDRYGHGTHVASIAAGTGAKGGGTYKGVAPGAKLIAGKVLNDDGYGEDSGIIAAAEWAVAEGADIINFSLGGGDTPELDPLEAAVNEISKDKGVLFAVAAGNSGYGGAGTIDSPGSADAALTVGAVDDADKLAPFSSRGPRIGDGGVKPDLTAPGVNTTAAAAPGSVIEQEVGQKPDGYLTISGTSMATPHVAGAAALLKQQHPDWKGDQLKGVLTGSTKAGKYSAFQQGSGRVDVAKAITQSVYADPVSFNFGKQEWPHTDDKPVSKKVTYRNTGAKDVTLKLAVTGLDPKGKAAPAGFFKLDKKEVTVPAGDTADVTATADTRLGGSVNGAYSAYVTGTGGGQTVRVAGGVEREVESYEVTFKNLDRDGKPTAAFESTLFGYEGPGAGDFMELPLKETVTVRLPKGRYAMSSILPVARGEEAKWDGGDWLGVPHLNVSKKQTLTLDARTAKPVDITVPDKKAESTFAAPEFSVDGADGGISFGIWMNDYDGFRSAHAGAAPLKGSLYQAFPAYFRSGEDGPEYHLVYGGKVSRLADGFVRHAGKRDLAKVTAVLGASMAGKSGHLMAMAYVPGSSGGTAISYDRKLPYESTLYLGGSQTAEWMLELNQTGELDEDGWPITEAWYFIPGKRYAAGKSYAKVFNTGVFGPKLNSSQGLFRKGNTLTALVPLFADGKNHSGNSLYDSATTTLYRNGKKLASSKKPPFGDLSFKLPAGKAKYKLTATVDRKAKKVAAVSPKVTASWSFTSAKTAKKTKLSASAVRFSPELAPDSTAKAGKTLTVPVTVQGTAAGKQLKSLTVYASYDGGKKWSKLTVKKGAVKVKTPAAGQTVSFKASAVAKNGSSLSQTIYDAYVAK</sequence>
<keyword evidence="11" id="KW-1185">Reference proteome</keyword>
<dbReference type="PROSITE" id="PS51892">
    <property type="entry name" value="SUBTILASE"/>
    <property type="match status" value="1"/>
</dbReference>
<comment type="similarity">
    <text evidence="1 6 7">Belongs to the peptidase S8 family.</text>
</comment>
<feature type="active site" description="Charge relay system" evidence="5 6">
    <location>
        <position position="274"/>
    </location>
</feature>
<dbReference type="InterPro" id="IPR036852">
    <property type="entry name" value="Peptidase_S8/S53_dom_sf"/>
</dbReference>
<dbReference type="InterPro" id="IPR023827">
    <property type="entry name" value="Peptidase_S8_Asp-AS"/>
</dbReference>
<keyword evidence="8" id="KW-0732">Signal</keyword>
<evidence type="ECO:0000256" key="3">
    <source>
        <dbReference type="ARBA" id="ARBA00022801"/>
    </source>
</evidence>
<dbReference type="Gene3D" id="3.40.50.200">
    <property type="entry name" value="Peptidase S8/S53 domain"/>
    <property type="match status" value="1"/>
</dbReference>
<keyword evidence="4 6" id="KW-0720">Serine protease</keyword>
<gene>
    <name evidence="10" type="ORF">G5C51_07480</name>
</gene>
<dbReference type="InterPro" id="IPR017297">
    <property type="entry name" value="Peptidase_S8A_DPH-A"/>
</dbReference>
<dbReference type="PROSITE" id="PS00136">
    <property type="entry name" value="SUBTILASE_ASP"/>
    <property type="match status" value="1"/>
</dbReference>
<dbReference type="PANTHER" id="PTHR43399">
    <property type="entry name" value="SUBTILISIN-RELATED"/>
    <property type="match status" value="1"/>
</dbReference>
<feature type="active site" description="Charge relay system" evidence="5 6">
    <location>
        <position position="454"/>
    </location>
</feature>
<evidence type="ECO:0000259" key="9">
    <source>
        <dbReference type="Pfam" id="PF00082"/>
    </source>
</evidence>
<dbReference type="EMBL" id="JAAKZV010000020">
    <property type="protein sequence ID" value="NGN63749.1"/>
    <property type="molecule type" value="Genomic_DNA"/>
</dbReference>
<keyword evidence="3 6" id="KW-0378">Hydrolase</keyword>
<evidence type="ECO:0000256" key="8">
    <source>
        <dbReference type="SAM" id="SignalP"/>
    </source>
</evidence>
<evidence type="ECO:0000256" key="2">
    <source>
        <dbReference type="ARBA" id="ARBA00022670"/>
    </source>
</evidence>
<evidence type="ECO:0000256" key="4">
    <source>
        <dbReference type="ARBA" id="ARBA00022825"/>
    </source>
</evidence>
<keyword evidence="2 6" id="KW-0645">Protease</keyword>
<evidence type="ECO:0000256" key="7">
    <source>
        <dbReference type="RuleBase" id="RU003355"/>
    </source>
</evidence>
<evidence type="ECO:0000313" key="10">
    <source>
        <dbReference type="EMBL" id="NGN63749.1"/>
    </source>
</evidence>
<dbReference type="PRINTS" id="PR00723">
    <property type="entry name" value="SUBTILISIN"/>
</dbReference>
<organism evidence="10 11">
    <name type="scientific">Streptomyces coryli</name>
    <dbReference type="NCBI Taxonomy" id="1128680"/>
    <lineage>
        <taxon>Bacteria</taxon>
        <taxon>Bacillati</taxon>
        <taxon>Actinomycetota</taxon>
        <taxon>Actinomycetes</taxon>
        <taxon>Kitasatosporales</taxon>
        <taxon>Streptomycetaceae</taxon>
        <taxon>Streptomyces</taxon>
    </lineage>
</organism>
<dbReference type="PROSITE" id="PS00138">
    <property type="entry name" value="SUBTILASE_SER"/>
    <property type="match status" value="1"/>
</dbReference>
<dbReference type="PANTHER" id="PTHR43399:SF4">
    <property type="entry name" value="CELL WALL-ASSOCIATED PROTEASE"/>
    <property type="match status" value="1"/>
</dbReference>